<proteinExistence type="predicted"/>
<dbReference type="EMBL" id="BTSY01000001">
    <property type="protein sequence ID" value="GMT11596.1"/>
    <property type="molecule type" value="Genomic_DNA"/>
</dbReference>
<organism evidence="1 2">
    <name type="scientific">Pristionchus fissidentatus</name>
    <dbReference type="NCBI Taxonomy" id="1538716"/>
    <lineage>
        <taxon>Eukaryota</taxon>
        <taxon>Metazoa</taxon>
        <taxon>Ecdysozoa</taxon>
        <taxon>Nematoda</taxon>
        <taxon>Chromadorea</taxon>
        <taxon>Rhabditida</taxon>
        <taxon>Rhabditina</taxon>
        <taxon>Diplogasteromorpha</taxon>
        <taxon>Diplogasteroidea</taxon>
        <taxon>Neodiplogasteridae</taxon>
        <taxon>Pristionchus</taxon>
    </lineage>
</organism>
<sequence length="149" mass="17481">LIFRMATLLAREESVTSIDFLRALRERIDSSVIVDGLTYDVRDPSNILIFDSTNEEPRRVATKVIGKYPNKDMLSNFVFWRGFIFCVSNGILWSLNLNDFTWRNPQVRDVFRQCPLWEDSTNEDLLILTDETKGLFLLVRFRPNLQECQ</sequence>
<reference evidence="1" key="1">
    <citation type="submission" date="2023-10" db="EMBL/GenBank/DDBJ databases">
        <title>Genome assembly of Pristionchus species.</title>
        <authorList>
            <person name="Yoshida K."/>
            <person name="Sommer R.J."/>
        </authorList>
    </citation>
    <scope>NUCLEOTIDE SEQUENCE</scope>
    <source>
        <strain evidence="1">RS5133</strain>
    </source>
</reference>
<feature type="non-terminal residue" evidence="1">
    <location>
        <position position="149"/>
    </location>
</feature>
<protein>
    <submittedName>
        <fullName evidence="1">Uncharacterized protein</fullName>
    </submittedName>
</protein>
<keyword evidence="2" id="KW-1185">Reference proteome</keyword>
<dbReference type="AlphaFoldDB" id="A0AAV5UWH8"/>
<name>A0AAV5UWH8_9BILA</name>
<gene>
    <name evidence="1" type="ORF">PFISCL1PPCAC_2893</name>
</gene>
<comment type="caution">
    <text evidence="1">The sequence shown here is derived from an EMBL/GenBank/DDBJ whole genome shotgun (WGS) entry which is preliminary data.</text>
</comment>
<feature type="non-terminal residue" evidence="1">
    <location>
        <position position="1"/>
    </location>
</feature>
<evidence type="ECO:0000313" key="1">
    <source>
        <dbReference type="EMBL" id="GMT11596.1"/>
    </source>
</evidence>
<dbReference type="Proteomes" id="UP001432322">
    <property type="component" value="Unassembled WGS sequence"/>
</dbReference>
<evidence type="ECO:0000313" key="2">
    <source>
        <dbReference type="Proteomes" id="UP001432322"/>
    </source>
</evidence>
<accession>A0AAV5UWH8</accession>